<dbReference type="InterPro" id="IPR011043">
    <property type="entry name" value="Gal_Oxase/kelch_b-propeller"/>
</dbReference>
<dbReference type="InterPro" id="IPR013783">
    <property type="entry name" value="Ig-like_fold"/>
</dbReference>
<dbReference type="GeneID" id="39593644"/>
<dbReference type="AlphaFoldDB" id="A0A427XNM9"/>
<feature type="domain" description="Glyoxal oxidase N-terminal" evidence="3">
    <location>
        <begin position="90"/>
        <end position="423"/>
    </location>
</feature>
<keyword evidence="1 2" id="KW-0732">Signal</keyword>
<feature type="signal peptide" evidence="2">
    <location>
        <begin position="1"/>
        <end position="22"/>
    </location>
</feature>
<feature type="domain" description="Galactose oxidase-like Early set" evidence="4">
    <location>
        <begin position="428"/>
        <end position="536"/>
    </location>
</feature>
<organism evidence="5 6">
    <name type="scientific">Apiotrichum porosum</name>
    <dbReference type="NCBI Taxonomy" id="105984"/>
    <lineage>
        <taxon>Eukaryota</taxon>
        <taxon>Fungi</taxon>
        <taxon>Dikarya</taxon>
        <taxon>Basidiomycota</taxon>
        <taxon>Agaricomycotina</taxon>
        <taxon>Tremellomycetes</taxon>
        <taxon>Trichosporonales</taxon>
        <taxon>Trichosporonaceae</taxon>
        <taxon>Apiotrichum</taxon>
    </lineage>
</organism>
<dbReference type="Proteomes" id="UP000279236">
    <property type="component" value="Unassembled WGS sequence"/>
</dbReference>
<dbReference type="InterPro" id="IPR037293">
    <property type="entry name" value="Gal_Oxidase_central_sf"/>
</dbReference>
<dbReference type="SUPFAM" id="SSF81296">
    <property type="entry name" value="E set domains"/>
    <property type="match status" value="1"/>
</dbReference>
<dbReference type="InterPro" id="IPR014756">
    <property type="entry name" value="Ig_E-set"/>
</dbReference>
<sequence length="565" mass="60465">MIPQATWIHVVALTLAAQGARAQLANTMVQINGHPAWASEVDLTTWEARAMDVTSNSFCAGGTVLGNGTWLNVGGNQAVIANGDSAGAAGSAAQSGDNVYGDADGRKAVRILDPDNNGQSEWVDNSVNYMTTERWYPTLETLEDGTAIIFGGCQNGGYVNDASQDNPTYEYFPPKANWELVTLNILKDTLPLNLFPLVWLLPSGNILIQAYMQAVIFDYKNNVEYPIANIPDCARVYPASAATTMLAMTPANNWTASVIFCGGSNYGDSINWAAQQQLPTYAASTSCVSINPDVDANWYTEDALDAGRSMGQFINLPDRRLLFVNGAGTGTAGYGTDTWAVGHSYADNPQYQSYYLDKSKPAGQRWSKAATSKIARMYHSSAVLLPDGSVAVAGSNPNPDYIPNNGTYTYFTDSSIEIFYPDYYDKSRPKPSGMPSTITYGGDYFNVTLTKADLGGKTLNINNTNAVIIRTGFSTHSMNMGQRHVELMTSFTTTDDGGAVLHVAQMPPNPAILVPGPALFFIVVDGVPSNASWITVGDGVVGTQTLLPASALPDSSITEDQANGN</sequence>
<evidence type="ECO:0000313" key="5">
    <source>
        <dbReference type="EMBL" id="RSH80521.1"/>
    </source>
</evidence>
<gene>
    <name evidence="5" type="ORF">EHS24_009101</name>
</gene>
<dbReference type="Gene3D" id="2.130.10.80">
    <property type="entry name" value="Galactose oxidase/kelch, beta-propeller"/>
    <property type="match status" value="1"/>
</dbReference>
<evidence type="ECO:0000259" key="3">
    <source>
        <dbReference type="Pfam" id="PF07250"/>
    </source>
</evidence>
<feature type="chain" id="PRO_5019283727" description="Galactose oxidase-like Early set domain-containing protein" evidence="2">
    <location>
        <begin position="23"/>
        <end position="565"/>
    </location>
</feature>
<dbReference type="CDD" id="cd02851">
    <property type="entry name" value="E_set_GO_C"/>
    <property type="match status" value="1"/>
</dbReference>
<reference evidence="5 6" key="1">
    <citation type="submission" date="2018-11" db="EMBL/GenBank/DDBJ databases">
        <title>Genome sequence of Apiotrichum porosum DSM 27194.</title>
        <authorList>
            <person name="Aliyu H."/>
            <person name="Gorte O."/>
            <person name="Ochsenreither K."/>
        </authorList>
    </citation>
    <scope>NUCLEOTIDE SEQUENCE [LARGE SCALE GENOMIC DNA]</scope>
    <source>
        <strain evidence="5 6">DSM 27194</strain>
    </source>
</reference>
<dbReference type="EMBL" id="RSCE01000008">
    <property type="protein sequence ID" value="RSH80521.1"/>
    <property type="molecule type" value="Genomic_DNA"/>
</dbReference>
<comment type="caution">
    <text evidence="5">The sequence shown here is derived from an EMBL/GenBank/DDBJ whole genome shotgun (WGS) entry which is preliminary data.</text>
</comment>
<dbReference type="STRING" id="105984.A0A427XNM9"/>
<evidence type="ECO:0008006" key="7">
    <source>
        <dbReference type="Google" id="ProtNLM"/>
    </source>
</evidence>
<accession>A0A427XNM9</accession>
<evidence type="ECO:0000313" key="6">
    <source>
        <dbReference type="Proteomes" id="UP000279236"/>
    </source>
</evidence>
<dbReference type="RefSeq" id="XP_028475468.1">
    <property type="nucleotide sequence ID" value="XM_028624396.1"/>
</dbReference>
<evidence type="ECO:0000256" key="1">
    <source>
        <dbReference type="ARBA" id="ARBA00022729"/>
    </source>
</evidence>
<dbReference type="PANTHER" id="PTHR32208">
    <property type="entry name" value="SECRETED PROTEIN-RELATED"/>
    <property type="match status" value="1"/>
</dbReference>
<dbReference type="SUPFAM" id="SSF50965">
    <property type="entry name" value="Galactose oxidase, central domain"/>
    <property type="match status" value="1"/>
</dbReference>
<dbReference type="Pfam" id="PF07250">
    <property type="entry name" value="Glyoxal_oxid_N"/>
    <property type="match status" value="1"/>
</dbReference>
<dbReference type="OrthoDB" id="2019572at2759"/>
<dbReference type="Gene3D" id="2.60.40.10">
    <property type="entry name" value="Immunoglobulins"/>
    <property type="match status" value="1"/>
</dbReference>
<proteinExistence type="predicted"/>
<name>A0A427XNM9_9TREE</name>
<dbReference type="InterPro" id="IPR009880">
    <property type="entry name" value="Glyoxal_oxidase_N"/>
</dbReference>
<keyword evidence="6" id="KW-1185">Reference proteome</keyword>
<dbReference type="InterPro" id="IPR015202">
    <property type="entry name" value="GO-like_E_set"/>
</dbReference>
<protein>
    <recommendedName>
        <fullName evidence="7">Galactose oxidase-like Early set domain-containing protein</fullName>
    </recommendedName>
</protein>
<dbReference type="Pfam" id="PF09118">
    <property type="entry name" value="GO-like_E_set"/>
    <property type="match status" value="1"/>
</dbReference>
<evidence type="ECO:0000259" key="4">
    <source>
        <dbReference type="Pfam" id="PF09118"/>
    </source>
</evidence>
<evidence type="ECO:0000256" key="2">
    <source>
        <dbReference type="SAM" id="SignalP"/>
    </source>
</evidence>
<dbReference type="PANTHER" id="PTHR32208:SF96">
    <property type="entry name" value="GLYOXAL OXIDASE"/>
    <property type="match status" value="1"/>
</dbReference>